<feature type="transmembrane region" description="Helical" evidence="8">
    <location>
        <begin position="190"/>
        <end position="209"/>
    </location>
</feature>
<dbReference type="PRINTS" id="PR00303">
    <property type="entry name" value="SECYTRNLCASE"/>
</dbReference>
<dbReference type="InterPro" id="IPR014269">
    <property type="entry name" value="SecY2"/>
</dbReference>
<keyword evidence="6 8" id="KW-0811">Translocation</keyword>
<keyword evidence="3 8" id="KW-0812">Transmembrane</keyword>
<dbReference type="EMBL" id="SSXP01000001">
    <property type="protein sequence ID" value="TII09120.1"/>
    <property type="molecule type" value="Genomic_DNA"/>
</dbReference>
<evidence type="ECO:0000256" key="9">
    <source>
        <dbReference type="NCBIfam" id="TIGR02920"/>
    </source>
</evidence>
<evidence type="ECO:0000256" key="3">
    <source>
        <dbReference type="ARBA" id="ARBA00022692"/>
    </source>
</evidence>
<dbReference type="GO" id="GO:0065002">
    <property type="term" value="P:intracellular protein transmembrane transport"/>
    <property type="evidence" value="ECO:0007669"/>
    <property type="project" value="UniProtKB-UniRule"/>
</dbReference>
<dbReference type="Pfam" id="PF00344">
    <property type="entry name" value="SecY"/>
    <property type="match status" value="1"/>
</dbReference>
<keyword evidence="4 8" id="KW-0653">Protein transport</keyword>
<dbReference type="InterPro" id="IPR023201">
    <property type="entry name" value="SecY_dom_sf"/>
</dbReference>
<keyword evidence="5 8" id="KW-1133">Transmembrane helix</keyword>
<dbReference type="GO" id="GO:0005886">
    <property type="term" value="C:plasma membrane"/>
    <property type="evidence" value="ECO:0007669"/>
    <property type="project" value="UniProtKB-SubCell"/>
</dbReference>
<keyword evidence="1 8" id="KW-0813">Transport</keyword>
<dbReference type="AlphaFoldDB" id="A0A4T2HBA0"/>
<comment type="subunit">
    <text evidence="8">Component of the accessory SecA2/SecY2 protein translocase complex required to export cell wall proteins. May form heterotrimers with SecE and SecG subunits.</text>
</comment>
<dbReference type="Proteomes" id="UP000305768">
    <property type="component" value="Unassembled WGS sequence"/>
</dbReference>
<dbReference type="PANTHER" id="PTHR10906">
    <property type="entry name" value="SECY/SEC61-ALPHA FAMILY MEMBER"/>
    <property type="match status" value="1"/>
</dbReference>
<organism evidence="10 11">
    <name type="scientific">Streptococcus suis</name>
    <dbReference type="NCBI Taxonomy" id="1307"/>
    <lineage>
        <taxon>Bacteria</taxon>
        <taxon>Bacillati</taxon>
        <taxon>Bacillota</taxon>
        <taxon>Bacilli</taxon>
        <taxon>Lactobacillales</taxon>
        <taxon>Streptococcaceae</taxon>
        <taxon>Streptococcus</taxon>
    </lineage>
</organism>
<dbReference type="GO" id="GO:0006605">
    <property type="term" value="P:protein targeting"/>
    <property type="evidence" value="ECO:0007669"/>
    <property type="project" value="UniProtKB-UniRule"/>
</dbReference>
<evidence type="ECO:0000313" key="11">
    <source>
        <dbReference type="Proteomes" id="UP000305768"/>
    </source>
</evidence>
<evidence type="ECO:0000256" key="6">
    <source>
        <dbReference type="ARBA" id="ARBA00023010"/>
    </source>
</evidence>
<sequence>MRSVFSQYMIERGYKMFASMKKKIQSSLILKRILWSVGIIFVYMLGKYIPIGTLPVYSEIGAGGYDLTSSLDTLAMVSGGNFSMQNLFSLGLSPWMTSMILWRFLSLFKVVKVATKRQTQLWQMSLMFIIAFIQAYGYSGVSDYFEIPALGPQSKVLLRISSIVILIAGSYVLAWLAAVNARKGVGGPSVIIISNMTLTFLVNIARLVSENRFDIWIWLLITLFVLGGASILIWITIRVFRAEYRIPIRRITIVSSFAEETYIPLKLTPAGGMPFMYAMTLMTLPPLFISILLGFFPDNEALQYLSQHFSMSQLVGIIFYLILLFILAIGFAFFNLDPGEIAEGMQKGGDYIEGVRPGEATKKYIGSYLWKLAIIGAIYTSLMGGIPMLIIWSQSGQISFAILIQNIYIMTTLMLGIVEQISVMQTWKQYDDLI</sequence>
<dbReference type="SUPFAM" id="SSF103491">
    <property type="entry name" value="Preprotein translocase SecY subunit"/>
    <property type="match status" value="1"/>
</dbReference>
<gene>
    <name evidence="8 10" type="primary">secY2</name>
    <name evidence="10" type="ORF">FAJ34_00040</name>
</gene>
<evidence type="ECO:0000256" key="7">
    <source>
        <dbReference type="ARBA" id="ARBA00023136"/>
    </source>
</evidence>
<evidence type="ECO:0000256" key="4">
    <source>
        <dbReference type="ARBA" id="ARBA00022927"/>
    </source>
</evidence>
<keyword evidence="7 8" id="KW-0472">Membrane</keyword>
<accession>A0A4T2HBA0</accession>
<proteinExistence type="inferred from homology"/>
<feature type="transmembrane region" description="Helical" evidence="8">
    <location>
        <begin position="317"/>
        <end position="336"/>
    </location>
</feature>
<dbReference type="PIRSF" id="PIRSF004557">
    <property type="entry name" value="SecY"/>
    <property type="match status" value="1"/>
</dbReference>
<dbReference type="InterPro" id="IPR002208">
    <property type="entry name" value="SecY/SEC61-alpha"/>
</dbReference>
<dbReference type="Gene3D" id="1.10.3370.10">
    <property type="entry name" value="SecY subunit domain"/>
    <property type="match status" value="1"/>
</dbReference>
<comment type="function">
    <text evidence="8">Part of the accessory SecA2/SecY2 system specifically required for export of possible cell wall proteins. The central subunit of a protein translocation channel.</text>
</comment>
<reference evidence="10 11" key="1">
    <citation type="submission" date="2019-04" db="EMBL/GenBank/DDBJ databases">
        <title>Genome analysis of Streptococcus suis strain WUSS425.</title>
        <authorList>
            <person name="Chen H."/>
            <person name="Gao X."/>
            <person name="Wu Z."/>
        </authorList>
    </citation>
    <scope>NUCLEOTIDE SEQUENCE [LARGE SCALE GENOMIC DNA]</scope>
    <source>
        <strain evidence="10 11">WUSS425</strain>
    </source>
</reference>
<feature type="transmembrane region" description="Helical" evidence="8">
    <location>
        <begin position="372"/>
        <end position="392"/>
    </location>
</feature>
<feature type="transmembrane region" description="Helical" evidence="8">
    <location>
        <begin position="29"/>
        <end position="49"/>
    </location>
</feature>
<feature type="transmembrane region" description="Helical" evidence="8">
    <location>
        <begin position="215"/>
        <end position="240"/>
    </location>
</feature>
<evidence type="ECO:0000256" key="1">
    <source>
        <dbReference type="ARBA" id="ARBA00022448"/>
    </source>
</evidence>
<protein>
    <recommendedName>
        <fullName evidence="8 9">Accessory Sec system protein translocase subunit SecY2</fullName>
    </recommendedName>
</protein>
<evidence type="ECO:0000256" key="2">
    <source>
        <dbReference type="ARBA" id="ARBA00022475"/>
    </source>
</evidence>
<keyword evidence="2 8" id="KW-1003">Cell membrane</keyword>
<feature type="transmembrane region" description="Helical" evidence="8">
    <location>
        <begin position="398"/>
        <end position="418"/>
    </location>
</feature>
<feature type="transmembrane region" description="Helical" evidence="8">
    <location>
        <begin position="157"/>
        <end position="178"/>
    </location>
</feature>
<name>A0A4T2HBA0_STRSU</name>
<comment type="caution">
    <text evidence="10">The sequence shown here is derived from an EMBL/GenBank/DDBJ whole genome shotgun (WGS) entry which is preliminary data.</text>
</comment>
<comment type="similarity">
    <text evidence="8">Belongs to the SecY/SEC61-alpha family. SecY2 subfamily.</text>
</comment>
<evidence type="ECO:0000256" key="5">
    <source>
        <dbReference type="ARBA" id="ARBA00022989"/>
    </source>
</evidence>
<evidence type="ECO:0000256" key="8">
    <source>
        <dbReference type="HAMAP-Rule" id="MF_01466"/>
    </source>
</evidence>
<comment type="subcellular location">
    <subcellularLocation>
        <location evidence="8">Cell membrane</location>
        <topology evidence="8">Multi-pass membrane protein</topology>
    </subcellularLocation>
</comment>
<feature type="transmembrane region" description="Helical" evidence="8">
    <location>
        <begin position="275"/>
        <end position="297"/>
    </location>
</feature>
<evidence type="ECO:0000313" key="10">
    <source>
        <dbReference type="EMBL" id="TII09120.1"/>
    </source>
</evidence>
<feature type="transmembrane region" description="Helical" evidence="8">
    <location>
        <begin position="120"/>
        <end position="137"/>
    </location>
</feature>
<dbReference type="NCBIfam" id="TIGR02920">
    <property type="entry name" value="acc_sec_Y2"/>
    <property type="match status" value="1"/>
</dbReference>
<dbReference type="HAMAP" id="MF_01466">
    <property type="entry name" value="SecY2"/>
    <property type="match status" value="1"/>
</dbReference>
<feature type="transmembrane region" description="Helical" evidence="8">
    <location>
        <begin position="87"/>
        <end position="108"/>
    </location>
</feature>